<dbReference type="InterPro" id="IPR016032">
    <property type="entry name" value="Sig_transdc_resp-reg_C-effctor"/>
</dbReference>
<dbReference type="PANTHER" id="PTHR48111:SF73">
    <property type="entry name" value="ALKALINE PHOSPHATASE SYNTHESIS TRANSCRIPTIONAL REGULATORY PROTEIN PHOP"/>
    <property type="match status" value="1"/>
</dbReference>
<feature type="domain" description="Response regulatory" evidence="8">
    <location>
        <begin position="3"/>
        <end position="116"/>
    </location>
</feature>
<dbReference type="InterPro" id="IPR011006">
    <property type="entry name" value="CheY-like_superfamily"/>
</dbReference>
<reference evidence="10 11" key="1">
    <citation type="submission" date="2018-07" db="EMBL/GenBank/DDBJ databases">
        <title>Genomic Encyclopedia of Type Strains, Phase III (KMG-III): the genomes of soil and plant-associated and newly described type strains.</title>
        <authorList>
            <person name="Whitman W."/>
        </authorList>
    </citation>
    <scope>NUCLEOTIDE SEQUENCE [LARGE SCALE GENOMIC DNA]</scope>
    <source>
        <strain evidence="10 11">CECT 7287</strain>
    </source>
</reference>
<gene>
    <name evidence="10" type="ORF">DFP98_104169</name>
</gene>
<evidence type="ECO:0000313" key="11">
    <source>
        <dbReference type="Proteomes" id="UP000256977"/>
    </source>
</evidence>
<dbReference type="RefSeq" id="WP_116059885.1">
    <property type="nucleotide sequence ID" value="NZ_QRDZ01000004.1"/>
</dbReference>
<dbReference type="SMART" id="SM00448">
    <property type="entry name" value="REC"/>
    <property type="match status" value="1"/>
</dbReference>
<evidence type="ECO:0000313" key="10">
    <source>
        <dbReference type="EMBL" id="RED85464.1"/>
    </source>
</evidence>
<dbReference type="Gene3D" id="6.10.250.690">
    <property type="match status" value="1"/>
</dbReference>
<dbReference type="CDD" id="cd00383">
    <property type="entry name" value="trans_reg_C"/>
    <property type="match status" value="1"/>
</dbReference>
<evidence type="ECO:0000256" key="5">
    <source>
        <dbReference type="ARBA" id="ARBA00023163"/>
    </source>
</evidence>
<evidence type="ECO:0000259" key="8">
    <source>
        <dbReference type="PROSITE" id="PS50110"/>
    </source>
</evidence>
<evidence type="ECO:0000256" key="6">
    <source>
        <dbReference type="PROSITE-ProRule" id="PRU00169"/>
    </source>
</evidence>
<dbReference type="SMART" id="SM00862">
    <property type="entry name" value="Trans_reg_C"/>
    <property type="match status" value="1"/>
</dbReference>
<feature type="domain" description="OmpR/PhoB-type" evidence="9">
    <location>
        <begin position="125"/>
        <end position="225"/>
    </location>
</feature>
<dbReference type="InterPro" id="IPR039420">
    <property type="entry name" value="WalR-like"/>
</dbReference>
<accession>A0A3D9KHV6</accession>
<keyword evidence="2" id="KW-0902">Two-component regulatory system</keyword>
<keyword evidence="3" id="KW-0805">Transcription regulation</keyword>
<dbReference type="Gene3D" id="3.40.50.2300">
    <property type="match status" value="1"/>
</dbReference>
<dbReference type="PROSITE" id="PS51755">
    <property type="entry name" value="OMPR_PHOB"/>
    <property type="match status" value="1"/>
</dbReference>
<dbReference type="InterPro" id="IPR036388">
    <property type="entry name" value="WH-like_DNA-bd_sf"/>
</dbReference>
<evidence type="ECO:0000256" key="7">
    <source>
        <dbReference type="PROSITE-ProRule" id="PRU01091"/>
    </source>
</evidence>
<dbReference type="SUPFAM" id="SSF52172">
    <property type="entry name" value="CheY-like"/>
    <property type="match status" value="1"/>
</dbReference>
<sequence length="225" mass="25330">MATIMIVEDDRLLNEGLAYSLGEDGYEIMAAYSYEEGLSVFRSQEVHLVLLDVNLPDRPGTELCEKIRSASDVPIIFLTANDTEKDMVLGFKLGADDYMAKPFSMAVLRERVRAVLRRGGGGESGSLFAYQDLTIHYDKMKVFKGGQELKLTTNEFKLLAALTQNRSQVLTRELLLEKLWDSEGSFVDENTLSVTIKRLRSKIENDPKRPAFVKTVFGIGYTWGE</sequence>
<proteinExistence type="predicted"/>
<keyword evidence="11" id="KW-1185">Reference proteome</keyword>
<dbReference type="GO" id="GO:0000156">
    <property type="term" value="F:phosphorelay response regulator activity"/>
    <property type="evidence" value="ECO:0007669"/>
    <property type="project" value="TreeGrafter"/>
</dbReference>
<organism evidence="10 11">
    <name type="scientific">Cohnella phaseoli</name>
    <dbReference type="NCBI Taxonomy" id="456490"/>
    <lineage>
        <taxon>Bacteria</taxon>
        <taxon>Bacillati</taxon>
        <taxon>Bacillota</taxon>
        <taxon>Bacilli</taxon>
        <taxon>Bacillales</taxon>
        <taxon>Paenibacillaceae</taxon>
        <taxon>Cohnella</taxon>
    </lineage>
</organism>
<keyword evidence="1 6" id="KW-0597">Phosphoprotein</keyword>
<dbReference type="GO" id="GO:0032993">
    <property type="term" value="C:protein-DNA complex"/>
    <property type="evidence" value="ECO:0007669"/>
    <property type="project" value="TreeGrafter"/>
</dbReference>
<evidence type="ECO:0000259" key="9">
    <source>
        <dbReference type="PROSITE" id="PS51755"/>
    </source>
</evidence>
<feature type="modified residue" description="4-aspartylphosphate" evidence="6">
    <location>
        <position position="52"/>
    </location>
</feature>
<name>A0A3D9KHV6_9BACL</name>
<dbReference type="Pfam" id="PF00486">
    <property type="entry name" value="Trans_reg_C"/>
    <property type="match status" value="1"/>
</dbReference>
<dbReference type="SUPFAM" id="SSF46894">
    <property type="entry name" value="C-terminal effector domain of the bipartite response regulators"/>
    <property type="match status" value="1"/>
</dbReference>
<keyword evidence="4 7" id="KW-0238">DNA-binding</keyword>
<dbReference type="AlphaFoldDB" id="A0A3D9KHV6"/>
<dbReference type="PROSITE" id="PS50110">
    <property type="entry name" value="RESPONSE_REGULATORY"/>
    <property type="match status" value="1"/>
</dbReference>
<dbReference type="GO" id="GO:0000976">
    <property type="term" value="F:transcription cis-regulatory region binding"/>
    <property type="evidence" value="ECO:0007669"/>
    <property type="project" value="TreeGrafter"/>
</dbReference>
<dbReference type="InterPro" id="IPR001867">
    <property type="entry name" value="OmpR/PhoB-type_DNA-bd"/>
</dbReference>
<evidence type="ECO:0000256" key="2">
    <source>
        <dbReference type="ARBA" id="ARBA00023012"/>
    </source>
</evidence>
<comment type="caution">
    <text evidence="10">The sequence shown here is derived from an EMBL/GenBank/DDBJ whole genome shotgun (WGS) entry which is preliminary data.</text>
</comment>
<keyword evidence="5" id="KW-0804">Transcription</keyword>
<dbReference type="PANTHER" id="PTHR48111">
    <property type="entry name" value="REGULATOR OF RPOS"/>
    <property type="match status" value="1"/>
</dbReference>
<dbReference type="GO" id="GO:0006355">
    <property type="term" value="P:regulation of DNA-templated transcription"/>
    <property type="evidence" value="ECO:0007669"/>
    <property type="project" value="InterPro"/>
</dbReference>
<evidence type="ECO:0000256" key="3">
    <source>
        <dbReference type="ARBA" id="ARBA00023015"/>
    </source>
</evidence>
<dbReference type="Pfam" id="PF00072">
    <property type="entry name" value="Response_reg"/>
    <property type="match status" value="1"/>
</dbReference>
<dbReference type="OrthoDB" id="9790442at2"/>
<evidence type="ECO:0000256" key="1">
    <source>
        <dbReference type="ARBA" id="ARBA00022553"/>
    </source>
</evidence>
<dbReference type="EMBL" id="QRDZ01000004">
    <property type="protein sequence ID" value="RED85464.1"/>
    <property type="molecule type" value="Genomic_DNA"/>
</dbReference>
<dbReference type="CDD" id="cd17574">
    <property type="entry name" value="REC_OmpR"/>
    <property type="match status" value="1"/>
</dbReference>
<evidence type="ECO:0000256" key="4">
    <source>
        <dbReference type="ARBA" id="ARBA00023125"/>
    </source>
</evidence>
<protein>
    <submittedName>
        <fullName evidence="10">DNA-binding response OmpR family regulator</fullName>
    </submittedName>
</protein>
<dbReference type="Gene3D" id="1.10.10.10">
    <property type="entry name" value="Winged helix-like DNA-binding domain superfamily/Winged helix DNA-binding domain"/>
    <property type="match status" value="1"/>
</dbReference>
<dbReference type="GO" id="GO:0005829">
    <property type="term" value="C:cytosol"/>
    <property type="evidence" value="ECO:0007669"/>
    <property type="project" value="TreeGrafter"/>
</dbReference>
<feature type="DNA-binding region" description="OmpR/PhoB-type" evidence="7">
    <location>
        <begin position="125"/>
        <end position="225"/>
    </location>
</feature>
<dbReference type="InterPro" id="IPR001789">
    <property type="entry name" value="Sig_transdc_resp-reg_receiver"/>
</dbReference>
<dbReference type="Proteomes" id="UP000256977">
    <property type="component" value="Unassembled WGS sequence"/>
</dbReference>